<keyword evidence="3" id="KW-1185">Reference proteome</keyword>
<dbReference type="Gene3D" id="2.150.10.10">
    <property type="entry name" value="Serralysin-like metalloprotease, C-terminal"/>
    <property type="match status" value="1"/>
</dbReference>
<organism evidence="2 3">
    <name type="scientific">Commensalibacter papalotli</name>
    <name type="common">ex Botero et al. 2024</name>
    <dbReference type="NCBI Taxonomy" id="2972766"/>
    <lineage>
        <taxon>Bacteria</taxon>
        <taxon>Pseudomonadati</taxon>
        <taxon>Pseudomonadota</taxon>
        <taxon>Alphaproteobacteria</taxon>
        <taxon>Acetobacterales</taxon>
        <taxon>Acetobacteraceae</taxon>
    </lineage>
</organism>
<reference evidence="2" key="1">
    <citation type="submission" date="2022-10" db="EMBL/GenBank/DDBJ databases">
        <authorList>
            <person name="Botero Cardona J."/>
        </authorList>
    </citation>
    <scope>NUCLEOTIDE SEQUENCE</scope>
    <source>
        <strain evidence="2">R-83534</strain>
    </source>
</reference>
<dbReference type="InterPro" id="IPR011049">
    <property type="entry name" value="Serralysin-like_metalloprot_C"/>
</dbReference>
<sequence>MDNNDANENYVFDPDSESVDPDQPFEVGSDFFDNPITKEASVKFFGDLRDYITSGNVKDVVLEPNTHIDANELDYTPIVTMYSFSDSQNIFYLPTGKFPQDTEYAEVTLAQAWSNGITNIQGAGNNPNYVRIIGGVDFNYIADGESGELISNNPLYFYGRGLDGNTSHMGNWTIYTDDFVDPDTGEIYDDDRDTMIQTTDGNNKITTGYARSTIDLGSGNNIVYSQGHDTITSSRGGYQTVTLTGSQSKLTMGGNTTILDIGNNNNISVGKNSSVYGAASDIVQFDTGDMNEYTGGNNSTISATNGTDLKVIHGLDNTYNINHNLTFLNGSGNTVINIKGTLAAFGAGSSQYTLNAENIDSTSGSIFVANEGNETLDAASSSANLQIWANTVAGANNLLAKAGQGDDTLAAGVGNATFTGGVGNNLFMFTKESVQDGTTIITDFTNNDKIALYNYGLGSNGLTQILQQSQNDANGNAVLKLTNNAAIVIEGVSVSSLNTNQFVVADFSH</sequence>
<gene>
    <name evidence="2" type="ORF">R83534S58_LOCUS1963</name>
</gene>
<proteinExistence type="predicted"/>
<feature type="region of interest" description="Disordered" evidence="1">
    <location>
        <begin position="1"/>
        <end position="20"/>
    </location>
</feature>
<dbReference type="SUPFAM" id="SSF51120">
    <property type="entry name" value="beta-Roll"/>
    <property type="match status" value="1"/>
</dbReference>
<dbReference type="Proteomes" id="UP001154272">
    <property type="component" value="Unassembled WGS sequence"/>
</dbReference>
<evidence type="ECO:0000256" key="1">
    <source>
        <dbReference type="SAM" id="MobiDB-lite"/>
    </source>
</evidence>
<protein>
    <submittedName>
        <fullName evidence="2">Uncharacterized protein</fullName>
    </submittedName>
</protein>
<dbReference type="RefSeq" id="WP_282024571.1">
    <property type="nucleotide sequence ID" value="NZ_CAMXCH010000004.1"/>
</dbReference>
<evidence type="ECO:0000313" key="3">
    <source>
        <dbReference type="Proteomes" id="UP001154272"/>
    </source>
</evidence>
<comment type="caution">
    <text evidence="2">The sequence shown here is derived from an EMBL/GenBank/DDBJ whole genome shotgun (WGS) entry which is preliminary data.</text>
</comment>
<dbReference type="EMBL" id="CAMXCH010000004">
    <property type="protein sequence ID" value="CAI3955249.1"/>
    <property type="molecule type" value="Genomic_DNA"/>
</dbReference>
<accession>A0ABM9HTX0</accession>
<name>A0ABM9HTX0_9PROT</name>
<evidence type="ECO:0000313" key="2">
    <source>
        <dbReference type="EMBL" id="CAI3955249.1"/>
    </source>
</evidence>